<feature type="transmembrane region" description="Helical" evidence="1">
    <location>
        <begin position="6"/>
        <end position="29"/>
    </location>
</feature>
<protein>
    <submittedName>
        <fullName evidence="2">Uncharacterized protein</fullName>
    </submittedName>
</protein>
<keyword evidence="3" id="KW-1185">Reference proteome</keyword>
<sequence>MTWLLSLVHALLGAVAGFMGMAGIASLWVRWFRIPTGQSNAGYYVYFVAIAGGIIGAIVGFVASRAAVDGSDSHFVRGLGYTASAGAIALALVLAASWLLADHPPTIDGRRLLIEVELRTPPVTALVERAGFDPGITLWNKHRKAYGFNTDYGSTVRPDGDRRVVTTRVELGSSAATRGLYVGWSEGCQLFVELRLPGKPTKAQFEWSEWQDETVFSPSSGWEQPGVDLHFAVRYRVIFAPERPKPPTAAERATQESAEAARAEASQREALAAIPVGAPITQYLEFTQYQFPDAIKADAFRRMRESAHFAEEYSAVVLHVNSDTAAHWMRFAAEFPGDRAPVIEAVRLAGADLAARIDSLSRKRKQTEGGGDANYDALARFGGFFSAAFALRESGVGDFTPELRAILVAARTKQNIPGVRSDIVRMASYYLQQWAGDKPAPDDPPPK</sequence>
<organism evidence="2 3">
    <name type="scientific">Gemmatimonas groenlandica</name>
    <dbReference type="NCBI Taxonomy" id="2732249"/>
    <lineage>
        <taxon>Bacteria</taxon>
        <taxon>Pseudomonadati</taxon>
        <taxon>Gemmatimonadota</taxon>
        <taxon>Gemmatimonadia</taxon>
        <taxon>Gemmatimonadales</taxon>
        <taxon>Gemmatimonadaceae</taxon>
        <taxon>Gemmatimonas</taxon>
    </lineage>
</organism>
<dbReference type="KEGG" id="ggr:HKW67_19180"/>
<feature type="transmembrane region" description="Helical" evidence="1">
    <location>
        <begin position="41"/>
        <end position="63"/>
    </location>
</feature>
<evidence type="ECO:0000313" key="2">
    <source>
        <dbReference type="EMBL" id="QJR37484.1"/>
    </source>
</evidence>
<name>A0A6M4IRE1_9BACT</name>
<dbReference type="Proteomes" id="UP000500938">
    <property type="component" value="Chromosome"/>
</dbReference>
<reference evidence="2 3" key="1">
    <citation type="submission" date="2020-05" db="EMBL/GenBank/DDBJ databases">
        <title>Complete genome sequence of Gemmatimonas greenlandica TET16.</title>
        <authorList>
            <person name="Zeng Y."/>
        </authorList>
    </citation>
    <scope>NUCLEOTIDE SEQUENCE [LARGE SCALE GENOMIC DNA]</scope>
    <source>
        <strain evidence="2 3">TET16</strain>
    </source>
</reference>
<dbReference type="RefSeq" id="WP_171226918.1">
    <property type="nucleotide sequence ID" value="NZ_CP053085.1"/>
</dbReference>
<keyword evidence="1" id="KW-0812">Transmembrane</keyword>
<gene>
    <name evidence="2" type="ORF">HKW67_19180</name>
</gene>
<dbReference type="AlphaFoldDB" id="A0A6M4IRE1"/>
<accession>A0A6M4IRE1</accession>
<evidence type="ECO:0000256" key="1">
    <source>
        <dbReference type="SAM" id="Phobius"/>
    </source>
</evidence>
<feature type="transmembrane region" description="Helical" evidence="1">
    <location>
        <begin position="83"/>
        <end position="101"/>
    </location>
</feature>
<dbReference type="EMBL" id="CP053085">
    <property type="protein sequence ID" value="QJR37484.1"/>
    <property type="molecule type" value="Genomic_DNA"/>
</dbReference>
<keyword evidence="1" id="KW-1133">Transmembrane helix</keyword>
<keyword evidence="1" id="KW-0472">Membrane</keyword>
<evidence type="ECO:0000313" key="3">
    <source>
        <dbReference type="Proteomes" id="UP000500938"/>
    </source>
</evidence>
<proteinExistence type="predicted"/>